<evidence type="ECO:0000256" key="1">
    <source>
        <dbReference type="SAM" id="MobiDB-lite"/>
    </source>
</evidence>
<organism evidence="2 3">
    <name type="scientific">Sordaria brevicollis</name>
    <dbReference type="NCBI Taxonomy" id="83679"/>
    <lineage>
        <taxon>Eukaryota</taxon>
        <taxon>Fungi</taxon>
        <taxon>Dikarya</taxon>
        <taxon>Ascomycota</taxon>
        <taxon>Pezizomycotina</taxon>
        <taxon>Sordariomycetes</taxon>
        <taxon>Sordariomycetidae</taxon>
        <taxon>Sordariales</taxon>
        <taxon>Sordariaceae</taxon>
        <taxon>Sordaria</taxon>
    </lineage>
</organism>
<reference evidence="2" key="1">
    <citation type="journal article" date="2023" name="Mol. Phylogenet. Evol.">
        <title>Genome-scale phylogeny and comparative genomics of the fungal order Sordariales.</title>
        <authorList>
            <person name="Hensen N."/>
            <person name="Bonometti L."/>
            <person name="Westerberg I."/>
            <person name="Brannstrom I.O."/>
            <person name="Guillou S."/>
            <person name="Cros-Aarteil S."/>
            <person name="Calhoun S."/>
            <person name="Haridas S."/>
            <person name="Kuo A."/>
            <person name="Mondo S."/>
            <person name="Pangilinan J."/>
            <person name="Riley R."/>
            <person name="LaButti K."/>
            <person name="Andreopoulos B."/>
            <person name="Lipzen A."/>
            <person name="Chen C."/>
            <person name="Yan M."/>
            <person name="Daum C."/>
            <person name="Ng V."/>
            <person name="Clum A."/>
            <person name="Steindorff A."/>
            <person name="Ohm R.A."/>
            <person name="Martin F."/>
            <person name="Silar P."/>
            <person name="Natvig D.O."/>
            <person name="Lalanne C."/>
            <person name="Gautier V."/>
            <person name="Ament-Velasquez S.L."/>
            <person name="Kruys A."/>
            <person name="Hutchinson M.I."/>
            <person name="Powell A.J."/>
            <person name="Barry K."/>
            <person name="Miller A.N."/>
            <person name="Grigoriev I.V."/>
            <person name="Debuchy R."/>
            <person name="Gladieux P."/>
            <person name="Hiltunen Thoren M."/>
            <person name="Johannesson H."/>
        </authorList>
    </citation>
    <scope>NUCLEOTIDE SEQUENCE</scope>
    <source>
        <strain evidence="2">FGSC 1904</strain>
    </source>
</reference>
<accession>A0AAE0UG30</accession>
<evidence type="ECO:0000313" key="2">
    <source>
        <dbReference type="EMBL" id="KAK3402520.1"/>
    </source>
</evidence>
<dbReference type="Proteomes" id="UP001281003">
    <property type="component" value="Unassembled WGS sequence"/>
</dbReference>
<dbReference type="EMBL" id="JAUTDP010000001">
    <property type="protein sequence ID" value="KAK3402520.1"/>
    <property type="molecule type" value="Genomic_DNA"/>
</dbReference>
<sequence>MRAATLSPPEPGEQVRNPVARPSMPMPMFTRAIMAMGHANFSHRGVIEVPMTLVQARLSRSRTHLLLPIVPFRCAIYTDLPMAPTPCSTLVRQKPYQKPYITTKWCGEERVPKWKSLVLEYLPALLAFSDWLSRRGCGRVWIWWDSWNREMLPNVPTSNSTFHWGPSLIKAKACVSFSTLESFLGSRQREKGQLERYTSSFGIDFLSPPTLLSRGNPAMRVRQGFIRQR</sequence>
<keyword evidence="3" id="KW-1185">Reference proteome</keyword>
<protein>
    <submittedName>
        <fullName evidence="2">Uncharacterized protein</fullName>
    </submittedName>
</protein>
<feature type="region of interest" description="Disordered" evidence="1">
    <location>
        <begin position="1"/>
        <end position="23"/>
    </location>
</feature>
<comment type="caution">
    <text evidence="2">The sequence shown here is derived from an EMBL/GenBank/DDBJ whole genome shotgun (WGS) entry which is preliminary data.</text>
</comment>
<name>A0AAE0UG30_SORBR</name>
<gene>
    <name evidence="2" type="ORF">B0T20DRAFT_1593</name>
</gene>
<proteinExistence type="predicted"/>
<reference evidence="2" key="2">
    <citation type="submission" date="2023-07" db="EMBL/GenBank/DDBJ databases">
        <authorList>
            <consortium name="Lawrence Berkeley National Laboratory"/>
            <person name="Haridas S."/>
            <person name="Hensen N."/>
            <person name="Bonometti L."/>
            <person name="Westerberg I."/>
            <person name="Brannstrom I.O."/>
            <person name="Guillou S."/>
            <person name="Cros-Aarteil S."/>
            <person name="Calhoun S."/>
            <person name="Kuo A."/>
            <person name="Mondo S."/>
            <person name="Pangilinan J."/>
            <person name="Riley R."/>
            <person name="LaButti K."/>
            <person name="Andreopoulos B."/>
            <person name="Lipzen A."/>
            <person name="Chen C."/>
            <person name="Yanf M."/>
            <person name="Daum C."/>
            <person name="Ng V."/>
            <person name="Clum A."/>
            <person name="Steindorff A."/>
            <person name="Ohm R."/>
            <person name="Martin F."/>
            <person name="Silar P."/>
            <person name="Natvig D."/>
            <person name="Lalanne C."/>
            <person name="Gautier V."/>
            <person name="Ament-velasquez S.L."/>
            <person name="Kruys A."/>
            <person name="Hutchinson M.I."/>
            <person name="Powell A.J."/>
            <person name="Barry K."/>
            <person name="Miller A.N."/>
            <person name="Grigoriev I.V."/>
            <person name="Debuchy R."/>
            <person name="Gladieux P."/>
            <person name="Thoren M.H."/>
            <person name="Johannesson H."/>
        </authorList>
    </citation>
    <scope>NUCLEOTIDE SEQUENCE</scope>
    <source>
        <strain evidence="2">FGSC 1904</strain>
    </source>
</reference>
<evidence type="ECO:0000313" key="3">
    <source>
        <dbReference type="Proteomes" id="UP001281003"/>
    </source>
</evidence>
<dbReference type="AlphaFoldDB" id="A0AAE0UG30"/>